<evidence type="ECO:0000313" key="1">
    <source>
        <dbReference type="EMBL" id="RNA17515.1"/>
    </source>
</evidence>
<accession>A0A3M7R2Q8</accession>
<proteinExistence type="predicted"/>
<organism evidence="1 2">
    <name type="scientific">Brachionus plicatilis</name>
    <name type="common">Marine rotifer</name>
    <name type="synonym">Brachionus muelleri</name>
    <dbReference type="NCBI Taxonomy" id="10195"/>
    <lineage>
        <taxon>Eukaryota</taxon>
        <taxon>Metazoa</taxon>
        <taxon>Spiralia</taxon>
        <taxon>Gnathifera</taxon>
        <taxon>Rotifera</taxon>
        <taxon>Eurotatoria</taxon>
        <taxon>Monogononta</taxon>
        <taxon>Pseudotrocha</taxon>
        <taxon>Ploima</taxon>
        <taxon>Brachionidae</taxon>
        <taxon>Brachionus</taxon>
    </lineage>
</organism>
<dbReference type="EMBL" id="REGN01004440">
    <property type="protein sequence ID" value="RNA17515.1"/>
    <property type="molecule type" value="Genomic_DNA"/>
</dbReference>
<name>A0A3M7R2Q8_BRAPC</name>
<protein>
    <submittedName>
        <fullName evidence="1">Uncharacterized protein</fullName>
    </submittedName>
</protein>
<reference evidence="1 2" key="1">
    <citation type="journal article" date="2018" name="Sci. Rep.">
        <title>Genomic signatures of local adaptation to the degree of environmental predictability in rotifers.</title>
        <authorList>
            <person name="Franch-Gras L."/>
            <person name="Hahn C."/>
            <person name="Garcia-Roger E.M."/>
            <person name="Carmona M.J."/>
            <person name="Serra M."/>
            <person name="Gomez A."/>
        </authorList>
    </citation>
    <scope>NUCLEOTIDE SEQUENCE [LARGE SCALE GENOMIC DNA]</scope>
    <source>
        <strain evidence="1">HYR1</strain>
    </source>
</reference>
<dbReference type="AlphaFoldDB" id="A0A3M7R2Q8"/>
<evidence type="ECO:0000313" key="2">
    <source>
        <dbReference type="Proteomes" id="UP000276133"/>
    </source>
</evidence>
<gene>
    <name evidence="1" type="ORF">BpHYR1_031726</name>
</gene>
<sequence length="55" mass="6482">MSIPALIDNGEIVTKLLNYRLRIANERYHLYCFLFDEILMFILIHQSNGNGVLER</sequence>
<keyword evidence="2" id="KW-1185">Reference proteome</keyword>
<comment type="caution">
    <text evidence="1">The sequence shown here is derived from an EMBL/GenBank/DDBJ whole genome shotgun (WGS) entry which is preliminary data.</text>
</comment>
<dbReference type="Proteomes" id="UP000276133">
    <property type="component" value="Unassembled WGS sequence"/>
</dbReference>